<reference evidence="12 13" key="1">
    <citation type="journal article" date="2017" name="Mol. Plant">
        <title>The Genome of Medicinal Plant Macleaya cordata Provides New Insights into Benzylisoquinoline Alkaloids Metabolism.</title>
        <authorList>
            <person name="Liu X."/>
            <person name="Liu Y."/>
            <person name="Huang P."/>
            <person name="Ma Y."/>
            <person name="Qing Z."/>
            <person name="Tang Q."/>
            <person name="Cao H."/>
            <person name="Cheng P."/>
            <person name="Zheng Y."/>
            <person name="Yuan Z."/>
            <person name="Zhou Y."/>
            <person name="Liu J."/>
            <person name="Tang Z."/>
            <person name="Zhuo Y."/>
            <person name="Zhang Y."/>
            <person name="Yu L."/>
            <person name="Huang J."/>
            <person name="Yang P."/>
            <person name="Peng Q."/>
            <person name="Zhang J."/>
            <person name="Jiang W."/>
            <person name="Zhang Z."/>
            <person name="Lin K."/>
            <person name="Ro D.K."/>
            <person name="Chen X."/>
            <person name="Xiong X."/>
            <person name="Shang Y."/>
            <person name="Huang S."/>
            <person name="Zeng J."/>
        </authorList>
    </citation>
    <scope>NUCLEOTIDE SEQUENCE [LARGE SCALE GENOMIC DNA]</scope>
    <source>
        <strain evidence="13">cv. BLH2017</strain>
        <tissue evidence="12">Root</tissue>
    </source>
</reference>
<dbReference type="STRING" id="56857.A0A200Q0Q1"/>
<comment type="caution">
    <text evidence="12">The sequence shown here is derived from an EMBL/GenBank/DDBJ whole genome shotgun (WGS) entry which is preliminary data.</text>
</comment>
<dbReference type="GO" id="GO:0016020">
    <property type="term" value="C:membrane"/>
    <property type="evidence" value="ECO:0007669"/>
    <property type="project" value="UniProtKB-SubCell"/>
</dbReference>
<keyword evidence="5" id="KW-0249">Electron transport</keyword>
<dbReference type="InterPro" id="IPR017214">
    <property type="entry name" value="UCP037471"/>
</dbReference>
<dbReference type="InterPro" id="IPR006593">
    <property type="entry name" value="Cyt_b561/ferric_Rdtase_TM"/>
</dbReference>
<evidence type="ECO:0000313" key="12">
    <source>
        <dbReference type="EMBL" id="OVA04052.1"/>
    </source>
</evidence>
<feature type="transmembrane region" description="Helical" evidence="9">
    <location>
        <begin position="256"/>
        <end position="276"/>
    </location>
</feature>
<keyword evidence="8" id="KW-0408">Iron</keyword>
<organism evidence="12 13">
    <name type="scientific">Macleaya cordata</name>
    <name type="common">Five-seeded plume-poppy</name>
    <name type="synonym">Bocconia cordata</name>
    <dbReference type="NCBI Taxonomy" id="56857"/>
    <lineage>
        <taxon>Eukaryota</taxon>
        <taxon>Viridiplantae</taxon>
        <taxon>Streptophyta</taxon>
        <taxon>Embryophyta</taxon>
        <taxon>Tracheophyta</taxon>
        <taxon>Spermatophyta</taxon>
        <taxon>Magnoliopsida</taxon>
        <taxon>Ranunculales</taxon>
        <taxon>Papaveraceae</taxon>
        <taxon>Papaveroideae</taxon>
        <taxon>Macleaya</taxon>
    </lineage>
</organism>
<proteinExistence type="predicted"/>
<keyword evidence="2" id="KW-0813">Transport</keyword>
<dbReference type="CDD" id="cd09629">
    <property type="entry name" value="DOMON_CIL1_like"/>
    <property type="match status" value="1"/>
</dbReference>
<dbReference type="InParanoid" id="A0A200Q0Q1"/>
<dbReference type="GO" id="GO:0046872">
    <property type="term" value="F:metal ion binding"/>
    <property type="evidence" value="ECO:0007669"/>
    <property type="project" value="UniProtKB-KW"/>
</dbReference>
<keyword evidence="13" id="KW-1185">Reference proteome</keyword>
<feature type="binding site" description="axial binding residue" evidence="8">
    <location>
        <position position="290"/>
    </location>
    <ligand>
        <name>heme b</name>
        <dbReference type="ChEBI" id="CHEBI:60344"/>
        <label>1</label>
    </ligand>
    <ligandPart>
        <name>Fe</name>
        <dbReference type="ChEBI" id="CHEBI:18248"/>
    </ligandPart>
</feature>
<feature type="transmembrane region" description="Helical" evidence="9">
    <location>
        <begin position="187"/>
        <end position="207"/>
    </location>
</feature>
<dbReference type="OrthoDB" id="19261at2759"/>
<feature type="binding site" description="axial binding residue" evidence="8">
    <location>
        <position position="185"/>
    </location>
    <ligand>
        <name>heme b</name>
        <dbReference type="ChEBI" id="CHEBI:60344"/>
        <label>1</label>
    </ligand>
    <ligandPart>
        <name>Fe</name>
        <dbReference type="ChEBI" id="CHEBI:18248"/>
    </ligandPart>
</feature>
<dbReference type="PANTHER" id="PTHR23130:SF175">
    <property type="entry name" value="CYTOCHROME B561 AND DOMON DOMAIN-CONTAINING PROTEIN"/>
    <property type="match status" value="1"/>
</dbReference>
<evidence type="ECO:0000256" key="3">
    <source>
        <dbReference type="ARBA" id="ARBA00022692"/>
    </source>
</evidence>
<dbReference type="PIRSF" id="PIRSF037471">
    <property type="entry name" value="UCP037471"/>
    <property type="match status" value="1"/>
</dbReference>
<dbReference type="SMART" id="SM00665">
    <property type="entry name" value="B561"/>
    <property type="match status" value="1"/>
</dbReference>
<feature type="domain" description="DOMON" evidence="10">
    <location>
        <begin position="14"/>
        <end position="140"/>
    </location>
</feature>
<dbReference type="OMA" id="DYRKYWN"/>
<dbReference type="PROSITE" id="PS50939">
    <property type="entry name" value="CYTOCHROME_B561"/>
    <property type="match status" value="1"/>
</dbReference>
<dbReference type="InterPro" id="IPR005018">
    <property type="entry name" value="DOMON_domain"/>
</dbReference>
<evidence type="ECO:0000256" key="6">
    <source>
        <dbReference type="ARBA" id="ARBA00022989"/>
    </source>
</evidence>
<dbReference type="Proteomes" id="UP000195402">
    <property type="component" value="Unassembled WGS sequence"/>
</dbReference>
<dbReference type="CDD" id="cd08760">
    <property type="entry name" value="Cyt_b561_FRRS1_like"/>
    <property type="match status" value="1"/>
</dbReference>
<keyword evidence="8" id="KW-0479">Metal-binding</keyword>
<evidence type="ECO:0000256" key="4">
    <source>
        <dbReference type="ARBA" id="ARBA00022729"/>
    </source>
</evidence>
<evidence type="ECO:0000256" key="1">
    <source>
        <dbReference type="ARBA" id="ARBA00004370"/>
    </source>
</evidence>
<feature type="binding site" description="axial binding residue" evidence="8">
    <location>
        <position position="254"/>
    </location>
    <ligand>
        <name>heme b</name>
        <dbReference type="ChEBI" id="CHEBI:60344"/>
        <label>1</label>
    </ligand>
    <ligandPart>
        <name>Fe</name>
        <dbReference type="ChEBI" id="CHEBI:18248"/>
    </ligandPart>
</feature>
<keyword evidence="3 9" id="KW-0812">Transmembrane</keyword>
<accession>A0A200Q0Q1</accession>
<protein>
    <submittedName>
        <fullName evidence="12">Cytochrome b561</fullName>
    </submittedName>
</protein>
<dbReference type="PROSITE" id="PS50836">
    <property type="entry name" value="DOMON"/>
    <property type="match status" value="1"/>
</dbReference>
<dbReference type="Pfam" id="PF03188">
    <property type="entry name" value="Cytochrom_B561"/>
    <property type="match status" value="1"/>
</dbReference>
<dbReference type="Gene3D" id="1.20.120.1770">
    <property type="match status" value="1"/>
</dbReference>
<keyword evidence="7 9" id="KW-0472">Membrane</keyword>
<dbReference type="PANTHER" id="PTHR23130">
    <property type="entry name" value="CYTOCHROME B561 AND DOMON DOMAIN-CONTAINING PROTEIN"/>
    <property type="match status" value="1"/>
</dbReference>
<evidence type="ECO:0000256" key="2">
    <source>
        <dbReference type="ARBA" id="ARBA00022448"/>
    </source>
</evidence>
<evidence type="ECO:0000256" key="7">
    <source>
        <dbReference type="ARBA" id="ARBA00023136"/>
    </source>
</evidence>
<feature type="transmembrane region" description="Helical" evidence="9">
    <location>
        <begin position="321"/>
        <end position="341"/>
    </location>
</feature>
<dbReference type="InterPro" id="IPR045265">
    <property type="entry name" value="AIR12_DOMON"/>
</dbReference>
<evidence type="ECO:0000313" key="13">
    <source>
        <dbReference type="Proteomes" id="UP000195402"/>
    </source>
</evidence>
<name>A0A200Q0Q1_MACCD</name>
<dbReference type="EMBL" id="MVGT01003418">
    <property type="protein sequence ID" value="OVA04052.1"/>
    <property type="molecule type" value="Genomic_DNA"/>
</dbReference>
<keyword evidence="6 9" id="KW-1133">Transmembrane helix</keyword>
<feature type="domain" description="Cytochrome b561" evidence="11">
    <location>
        <begin position="147"/>
        <end position="345"/>
    </location>
</feature>
<comment type="subcellular location">
    <subcellularLocation>
        <location evidence="1">Membrane</location>
    </subcellularLocation>
</comment>
<evidence type="ECO:0000259" key="11">
    <source>
        <dbReference type="PROSITE" id="PS50939"/>
    </source>
</evidence>
<evidence type="ECO:0000256" key="8">
    <source>
        <dbReference type="PIRSR" id="PIRSR037471-1"/>
    </source>
</evidence>
<keyword evidence="4" id="KW-0732">Signal</keyword>
<feature type="binding site" description="axial binding residue" evidence="8">
    <location>
        <position position="221"/>
    </location>
    <ligand>
        <name>heme b</name>
        <dbReference type="ChEBI" id="CHEBI:60344"/>
        <label>1</label>
    </ligand>
    <ligandPart>
        <name>Fe</name>
        <dbReference type="ChEBI" id="CHEBI:18248"/>
    </ligandPart>
</feature>
<dbReference type="AlphaFoldDB" id="A0A200Q0Q1"/>
<dbReference type="Pfam" id="PF04526">
    <property type="entry name" value="DUF568"/>
    <property type="match status" value="1"/>
</dbReference>
<sequence>MGRTITHCKKLGTLGAEFGWNYHNDHIHNRTTIGIFFSAQPLVATGWVAWGVNPRRRPHMVGTRALIGFQHPNGSSFIDTYNITRDTKNGCQFQPSEIEVRVGDKRVMYSAESGFLTISATLTLPPEYNISKLNHVWQVGSWVQDFEPQMHDDTLQNFDSAETIDLTSGKSRSVRHDLRYLRTAHGILNIVGWGTLIPAGAIIARYFKEFPVKFEGWYYIHISCQILGYLIGATGWVIGIWLGNTSRYYDFTTHRDFGIIIFTFTTLQVLALFFRPTKVDEYRGYWNIYHHLLGYTLIILIAVNIFKGINILRPDKIWKRTYVGVLGTLALTALILEVFTWTKFMQNCKRLSRRSSVS</sequence>
<gene>
    <name evidence="12" type="ORF">BVC80_4151g1</name>
</gene>
<evidence type="ECO:0000256" key="5">
    <source>
        <dbReference type="ARBA" id="ARBA00022982"/>
    </source>
</evidence>
<evidence type="ECO:0000256" key="9">
    <source>
        <dbReference type="SAM" id="Phobius"/>
    </source>
</evidence>
<feature type="transmembrane region" description="Helical" evidence="9">
    <location>
        <begin position="288"/>
        <end position="309"/>
    </location>
</feature>
<feature type="transmembrane region" description="Helical" evidence="9">
    <location>
        <begin position="219"/>
        <end position="244"/>
    </location>
</feature>
<evidence type="ECO:0000259" key="10">
    <source>
        <dbReference type="PROSITE" id="PS50836"/>
    </source>
</evidence>